<evidence type="ECO:0008006" key="6">
    <source>
        <dbReference type="Google" id="ProtNLM"/>
    </source>
</evidence>
<evidence type="ECO:0000256" key="3">
    <source>
        <dbReference type="SAM" id="SignalP"/>
    </source>
</evidence>
<dbReference type="RefSeq" id="WP_006778798.1">
    <property type="nucleotide sequence ID" value="NZ_CP040506.1"/>
</dbReference>
<dbReference type="SUPFAM" id="SSF69360">
    <property type="entry name" value="Cell wall binding repeat"/>
    <property type="match status" value="1"/>
</dbReference>
<dbReference type="Proteomes" id="UP000005384">
    <property type="component" value="Unassembled WGS sequence"/>
</dbReference>
<keyword evidence="3" id="KW-0732">Signal</keyword>
<dbReference type="PATRIC" id="fig|742737.3.peg.807"/>
<comment type="caution">
    <text evidence="4">The sequence shown here is derived from an EMBL/GenBank/DDBJ whole genome shotgun (WGS) entry which is preliminary data.</text>
</comment>
<sequence length="105" mass="12171">MRKHIATLALSFTLMLLSAVPAFAGTWVAGDDSTWTYLDENGESITGWIDDDGDRYYLNEDGTRKTGWYKTKGSWYYFEEDGVLAMDKWVDNYYVDSEGKWIKTR</sequence>
<evidence type="ECO:0000313" key="4">
    <source>
        <dbReference type="EMBL" id="EHI61197.1"/>
    </source>
</evidence>
<dbReference type="HOGENOM" id="CLU_167624_0_0_9"/>
<dbReference type="Gene3D" id="2.10.270.10">
    <property type="entry name" value="Cholin Binding"/>
    <property type="match status" value="1"/>
</dbReference>
<proteinExistence type="predicted"/>
<feature type="repeat" description="Cell wall-binding" evidence="2">
    <location>
        <begin position="45"/>
        <end position="64"/>
    </location>
</feature>
<name>G5IB90_9FIRM</name>
<reference evidence="4 5" key="1">
    <citation type="submission" date="2011-08" db="EMBL/GenBank/DDBJ databases">
        <title>The Genome Sequence of Clostridium hathewayi WAL-18680.</title>
        <authorList>
            <consortium name="The Broad Institute Genome Sequencing Platform"/>
            <person name="Earl A."/>
            <person name="Ward D."/>
            <person name="Feldgarden M."/>
            <person name="Gevers D."/>
            <person name="Finegold S.M."/>
            <person name="Summanen P.H."/>
            <person name="Molitoris D.R."/>
            <person name="Song M."/>
            <person name="Daigneault M."/>
            <person name="Allen-Vercoe E."/>
            <person name="Young S.K."/>
            <person name="Zeng Q."/>
            <person name="Gargeya S."/>
            <person name="Fitzgerald M."/>
            <person name="Haas B."/>
            <person name="Abouelleil A."/>
            <person name="Alvarado L."/>
            <person name="Arachchi H.M."/>
            <person name="Berlin A."/>
            <person name="Brown A."/>
            <person name="Chapman S.B."/>
            <person name="Chen Z."/>
            <person name="Dunbar C."/>
            <person name="Freedman E."/>
            <person name="Gearin G."/>
            <person name="Gellesch M."/>
            <person name="Goldberg J."/>
            <person name="Griggs A."/>
            <person name="Gujja S."/>
            <person name="Heiman D."/>
            <person name="Howarth C."/>
            <person name="Larson L."/>
            <person name="Lui A."/>
            <person name="MacDonald P.J.P."/>
            <person name="Montmayeur A."/>
            <person name="Murphy C."/>
            <person name="Neiman D."/>
            <person name="Pearson M."/>
            <person name="Priest M."/>
            <person name="Roberts A."/>
            <person name="Saif S."/>
            <person name="Shea T."/>
            <person name="Shenoy N."/>
            <person name="Sisk P."/>
            <person name="Stolte C."/>
            <person name="Sykes S."/>
            <person name="Wortman J."/>
            <person name="Nusbaum C."/>
            <person name="Birren B."/>
        </authorList>
    </citation>
    <scope>NUCLEOTIDE SEQUENCE [LARGE SCALE GENOMIC DNA]</scope>
    <source>
        <strain evidence="4 5">WAL-18680</strain>
    </source>
</reference>
<keyword evidence="1" id="KW-0677">Repeat</keyword>
<dbReference type="OrthoDB" id="1913644at2"/>
<keyword evidence="5" id="KW-1185">Reference proteome</keyword>
<protein>
    <recommendedName>
        <fullName evidence="6">Cell wall-binding repeat protein</fullName>
    </recommendedName>
</protein>
<dbReference type="EMBL" id="ADLN01000006">
    <property type="protein sequence ID" value="EHI61197.1"/>
    <property type="molecule type" value="Genomic_DNA"/>
</dbReference>
<accession>G5IB90</accession>
<gene>
    <name evidence="4" type="ORF">HMPREF9473_00812</name>
</gene>
<dbReference type="Pfam" id="PF19127">
    <property type="entry name" value="Choline_bind_3"/>
    <property type="match status" value="1"/>
</dbReference>
<dbReference type="AlphaFoldDB" id="G5IB90"/>
<feature type="signal peptide" evidence="3">
    <location>
        <begin position="1"/>
        <end position="24"/>
    </location>
</feature>
<organism evidence="4 5">
    <name type="scientific">Hungatella hathewayi WAL-18680</name>
    <dbReference type="NCBI Taxonomy" id="742737"/>
    <lineage>
        <taxon>Bacteria</taxon>
        <taxon>Bacillati</taxon>
        <taxon>Bacillota</taxon>
        <taxon>Clostridia</taxon>
        <taxon>Lachnospirales</taxon>
        <taxon>Lachnospiraceae</taxon>
        <taxon>Hungatella</taxon>
    </lineage>
</organism>
<evidence type="ECO:0000256" key="2">
    <source>
        <dbReference type="PROSITE-ProRule" id="PRU00591"/>
    </source>
</evidence>
<evidence type="ECO:0000256" key="1">
    <source>
        <dbReference type="ARBA" id="ARBA00022737"/>
    </source>
</evidence>
<dbReference type="PROSITE" id="PS51170">
    <property type="entry name" value="CW"/>
    <property type="match status" value="2"/>
</dbReference>
<feature type="repeat" description="Cell wall-binding" evidence="2">
    <location>
        <begin position="65"/>
        <end position="84"/>
    </location>
</feature>
<evidence type="ECO:0000313" key="5">
    <source>
        <dbReference type="Proteomes" id="UP000005384"/>
    </source>
</evidence>
<dbReference type="InterPro" id="IPR018337">
    <property type="entry name" value="Cell_wall/Cho-bd_repeat"/>
</dbReference>
<feature type="chain" id="PRO_5003478606" description="Cell wall-binding repeat protein" evidence="3">
    <location>
        <begin position="25"/>
        <end position="105"/>
    </location>
</feature>